<evidence type="ECO:0000256" key="9">
    <source>
        <dbReference type="RuleBase" id="RU000461"/>
    </source>
</evidence>
<comment type="similarity">
    <text evidence="2 9">Belongs to the cytochrome P450 family.</text>
</comment>
<dbReference type="GO" id="GO:0016705">
    <property type="term" value="F:oxidoreductase activity, acting on paired donors, with incorporation or reduction of molecular oxygen"/>
    <property type="evidence" value="ECO:0007669"/>
    <property type="project" value="InterPro"/>
</dbReference>
<evidence type="ECO:0000256" key="7">
    <source>
        <dbReference type="ARBA" id="ARBA00023033"/>
    </source>
</evidence>
<dbReference type="STRING" id="1316194.A0A1Q5TC69"/>
<dbReference type="PRINTS" id="PR00463">
    <property type="entry name" value="EP450I"/>
</dbReference>
<dbReference type="EMBL" id="MNBE01000683">
    <property type="protein sequence ID" value="OKO97821.1"/>
    <property type="molecule type" value="Genomic_DNA"/>
</dbReference>
<dbReference type="Proteomes" id="UP000186955">
    <property type="component" value="Unassembled WGS sequence"/>
</dbReference>
<dbReference type="GO" id="GO:0043386">
    <property type="term" value="P:mycotoxin biosynthetic process"/>
    <property type="evidence" value="ECO:0007669"/>
    <property type="project" value="UniProtKB-ARBA"/>
</dbReference>
<feature type="binding site" description="axial binding residue" evidence="8">
    <location>
        <position position="303"/>
    </location>
    <ligand>
        <name>heme</name>
        <dbReference type="ChEBI" id="CHEBI:30413"/>
    </ligand>
    <ligandPart>
        <name>Fe</name>
        <dbReference type="ChEBI" id="CHEBI:18248"/>
    </ligandPart>
</feature>
<evidence type="ECO:0000256" key="2">
    <source>
        <dbReference type="ARBA" id="ARBA00010617"/>
    </source>
</evidence>
<feature type="region of interest" description="Disordered" evidence="10">
    <location>
        <begin position="369"/>
        <end position="412"/>
    </location>
</feature>
<accession>A0A1Q5TC69</accession>
<dbReference type="GO" id="GO:0004497">
    <property type="term" value="F:monooxygenase activity"/>
    <property type="evidence" value="ECO:0007669"/>
    <property type="project" value="UniProtKB-KW"/>
</dbReference>
<dbReference type="InterPro" id="IPR002401">
    <property type="entry name" value="Cyt_P450_E_grp-I"/>
</dbReference>
<protein>
    <submittedName>
        <fullName evidence="11">Trichodiene oxygenase</fullName>
    </submittedName>
</protein>
<evidence type="ECO:0000256" key="10">
    <source>
        <dbReference type="SAM" id="MobiDB-lite"/>
    </source>
</evidence>
<proteinExistence type="inferred from homology"/>
<comment type="cofactor">
    <cofactor evidence="1 8">
        <name>heme</name>
        <dbReference type="ChEBI" id="CHEBI:30413"/>
    </cofactor>
</comment>
<name>A0A1Q5TC69_9EURO</name>
<dbReference type="Pfam" id="PF00067">
    <property type="entry name" value="p450"/>
    <property type="match status" value="2"/>
</dbReference>
<keyword evidence="7 9" id="KW-0503">Monooxygenase</keyword>
<dbReference type="CDD" id="cd11062">
    <property type="entry name" value="CYP58-like"/>
    <property type="match status" value="1"/>
</dbReference>
<evidence type="ECO:0000256" key="3">
    <source>
        <dbReference type="ARBA" id="ARBA00022617"/>
    </source>
</evidence>
<dbReference type="InterPro" id="IPR001128">
    <property type="entry name" value="Cyt_P450"/>
</dbReference>
<dbReference type="InterPro" id="IPR017972">
    <property type="entry name" value="Cyt_P450_CS"/>
</dbReference>
<keyword evidence="12" id="KW-1185">Reference proteome</keyword>
<evidence type="ECO:0000256" key="8">
    <source>
        <dbReference type="PIRSR" id="PIRSR602401-1"/>
    </source>
</evidence>
<dbReference type="AlphaFoldDB" id="A0A1Q5TC69"/>
<dbReference type="PANTHER" id="PTHR24305:SF157">
    <property type="entry name" value="N-ACETYLTRYPTOPHAN 6-HYDROXYLASE IVOC-RELATED"/>
    <property type="match status" value="1"/>
</dbReference>
<evidence type="ECO:0000256" key="4">
    <source>
        <dbReference type="ARBA" id="ARBA00022723"/>
    </source>
</evidence>
<gene>
    <name evidence="11" type="ORF">PENSUB_9747</name>
</gene>
<dbReference type="PROSITE" id="PS00086">
    <property type="entry name" value="CYTOCHROME_P450"/>
    <property type="match status" value="1"/>
</dbReference>
<keyword evidence="5 9" id="KW-0560">Oxidoreductase</keyword>
<dbReference type="InterPro" id="IPR050121">
    <property type="entry name" value="Cytochrome_P450_monoxygenase"/>
</dbReference>
<dbReference type="PANTHER" id="PTHR24305">
    <property type="entry name" value="CYTOCHROME P450"/>
    <property type="match status" value="1"/>
</dbReference>
<reference evidence="11 12" key="1">
    <citation type="submission" date="2016-10" db="EMBL/GenBank/DDBJ databases">
        <title>Genome sequence of the ascomycete fungus Penicillium subrubescens.</title>
        <authorList>
            <person name="De Vries R.P."/>
            <person name="Peng M."/>
            <person name="Dilokpimol A."/>
            <person name="Hilden K."/>
            <person name="Makela M.R."/>
            <person name="Grigoriev I."/>
            <person name="Riley R."/>
            <person name="Granchi Z."/>
        </authorList>
    </citation>
    <scope>NUCLEOTIDE SEQUENCE [LARGE SCALE GENOMIC DNA]</scope>
    <source>
        <strain evidence="11 12">CBS 132785</strain>
    </source>
</reference>
<evidence type="ECO:0000256" key="6">
    <source>
        <dbReference type="ARBA" id="ARBA00023004"/>
    </source>
</evidence>
<dbReference type="InterPro" id="IPR036396">
    <property type="entry name" value="Cyt_P450_sf"/>
</dbReference>
<evidence type="ECO:0000256" key="1">
    <source>
        <dbReference type="ARBA" id="ARBA00001971"/>
    </source>
</evidence>
<organism evidence="11 12">
    <name type="scientific">Penicillium subrubescens</name>
    <dbReference type="NCBI Taxonomy" id="1316194"/>
    <lineage>
        <taxon>Eukaryota</taxon>
        <taxon>Fungi</taxon>
        <taxon>Dikarya</taxon>
        <taxon>Ascomycota</taxon>
        <taxon>Pezizomycotina</taxon>
        <taxon>Eurotiomycetes</taxon>
        <taxon>Eurotiomycetidae</taxon>
        <taxon>Eurotiales</taxon>
        <taxon>Aspergillaceae</taxon>
        <taxon>Penicillium</taxon>
    </lineage>
</organism>
<dbReference type="GO" id="GO:0020037">
    <property type="term" value="F:heme binding"/>
    <property type="evidence" value="ECO:0007669"/>
    <property type="project" value="InterPro"/>
</dbReference>
<evidence type="ECO:0000256" key="5">
    <source>
        <dbReference type="ARBA" id="ARBA00023002"/>
    </source>
</evidence>
<comment type="caution">
    <text evidence="11">The sequence shown here is derived from an EMBL/GenBank/DDBJ whole genome shotgun (WGS) entry which is preliminary data.</text>
</comment>
<keyword evidence="3 8" id="KW-0349">Heme</keyword>
<keyword evidence="6 8" id="KW-0408">Iron</keyword>
<feature type="compositionally biased region" description="Basic and acidic residues" evidence="10">
    <location>
        <begin position="369"/>
        <end position="386"/>
    </location>
</feature>
<dbReference type="GO" id="GO:0005506">
    <property type="term" value="F:iron ion binding"/>
    <property type="evidence" value="ECO:0007669"/>
    <property type="project" value="InterPro"/>
</dbReference>
<evidence type="ECO:0000313" key="12">
    <source>
        <dbReference type="Proteomes" id="UP000186955"/>
    </source>
</evidence>
<evidence type="ECO:0000313" key="11">
    <source>
        <dbReference type="EMBL" id="OKO97821.1"/>
    </source>
</evidence>
<dbReference type="SUPFAM" id="SSF48264">
    <property type="entry name" value="Cytochrome P450"/>
    <property type="match status" value="1"/>
</dbReference>
<dbReference type="Gene3D" id="1.10.630.10">
    <property type="entry name" value="Cytochrome P450"/>
    <property type="match status" value="1"/>
</dbReference>
<sequence length="412" mass="46860">MIGAPFSMGATWHHDHHKFRRGLIKNHFSRQSINRISPKIRQKVDKFCDRLEEASKSARPVNMSDAFAALTSDIIAGYAFDLELEFLSDPQFKNDIYRSALELDMLCHVLKFFPFILKPVRWLPSQLTIFLGLQNKSLRSLQDIIDKQIILKSFQADLCEKDENRTTENIFTSLCNPRVPAEERTLDRLRDESLVLLIAGAEATARALAVFAYYAASGSICLNRLRKELREVLPDAKSHASWPQLEHLPYLTPMSSSAYLIHMNPDVFPEPERFSPDRWLKAAASGINLERYLVAFSRGTRQCIGINLAQCQLHFTIAAVAQRFDFDLFDTKLEDIQVTRDYITAFPQDGLFDVKCTIRSSTVEYVREKSKGSRRADGDPIRRGDELDQASGNRSEGTGEKSDEGHPWRDGG</sequence>
<keyword evidence="4 8" id="KW-0479">Metal-binding</keyword>
<feature type="compositionally biased region" description="Basic and acidic residues" evidence="10">
    <location>
        <begin position="397"/>
        <end position="412"/>
    </location>
</feature>